<dbReference type="OrthoDB" id="9807879at2"/>
<keyword evidence="6" id="KW-0408">Iron</keyword>
<evidence type="ECO:0000256" key="5">
    <source>
        <dbReference type="ARBA" id="ARBA00022982"/>
    </source>
</evidence>
<dbReference type="Pfam" id="PF12838">
    <property type="entry name" value="Fer4_7"/>
    <property type="match status" value="1"/>
</dbReference>
<keyword evidence="1" id="KW-0813">Transport</keyword>
<dbReference type="InterPro" id="IPR050572">
    <property type="entry name" value="Fe-S_Ferredoxin"/>
</dbReference>
<evidence type="ECO:0000256" key="7">
    <source>
        <dbReference type="ARBA" id="ARBA00023014"/>
    </source>
</evidence>
<dbReference type="InterPro" id="IPR017900">
    <property type="entry name" value="4Fe4S_Fe_S_CS"/>
</dbReference>
<keyword evidence="7" id="KW-0411">Iron-sulfur</keyword>
<evidence type="ECO:0000313" key="9">
    <source>
        <dbReference type="EMBL" id="SFR07872.1"/>
    </source>
</evidence>
<evidence type="ECO:0000259" key="8">
    <source>
        <dbReference type="PROSITE" id="PS51379"/>
    </source>
</evidence>
<dbReference type="GO" id="GO:0051539">
    <property type="term" value="F:4 iron, 4 sulfur cluster binding"/>
    <property type="evidence" value="ECO:0007669"/>
    <property type="project" value="UniProtKB-KW"/>
</dbReference>
<protein>
    <submittedName>
        <fullName evidence="9">4Fe-4S dicluster domain-containing protein</fullName>
    </submittedName>
</protein>
<accession>A0A1I6DR79</accession>
<keyword evidence="5" id="KW-0249">Electron transport</keyword>
<organism evidence="9 10">
    <name type="scientific">Desulfoscipio geothermicus DSM 3669</name>
    <dbReference type="NCBI Taxonomy" id="1121426"/>
    <lineage>
        <taxon>Bacteria</taxon>
        <taxon>Bacillati</taxon>
        <taxon>Bacillota</taxon>
        <taxon>Clostridia</taxon>
        <taxon>Eubacteriales</taxon>
        <taxon>Desulfallaceae</taxon>
        <taxon>Desulfoscipio</taxon>
    </lineage>
</organism>
<name>A0A1I6DR79_9FIRM</name>
<keyword evidence="2" id="KW-0004">4Fe-4S</keyword>
<dbReference type="PROSITE" id="PS00198">
    <property type="entry name" value="4FE4S_FER_1"/>
    <property type="match status" value="2"/>
</dbReference>
<dbReference type="PANTHER" id="PTHR43687:SF6">
    <property type="entry name" value="L-ASPARTATE SEMIALDEHYDE SULFURTRANSFERASE IRON-SULFUR SUBUNIT"/>
    <property type="match status" value="1"/>
</dbReference>
<feature type="domain" description="4Fe-4S ferredoxin-type" evidence="8">
    <location>
        <begin position="33"/>
        <end position="62"/>
    </location>
</feature>
<dbReference type="RefSeq" id="WP_092483704.1">
    <property type="nucleotide sequence ID" value="NZ_FOYM01000015.1"/>
</dbReference>
<dbReference type="InterPro" id="IPR017896">
    <property type="entry name" value="4Fe4S_Fe-S-bd"/>
</dbReference>
<keyword evidence="3" id="KW-0479">Metal-binding</keyword>
<dbReference type="Gene3D" id="3.30.70.20">
    <property type="match status" value="2"/>
</dbReference>
<gene>
    <name evidence="9" type="ORF">SAMN05660706_11563</name>
</gene>
<keyword evidence="4" id="KW-0677">Repeat</keyword>
<dbReference type="PROSITE" id="PS51379">
    <property type="entry name" value="4FE4S_FER_2"/>
    <property type="match status" value="2"/>
</dbReference>
<dbReference type="SUPFAM" id="SSF54862">
    <property type="entry name" value="4Fe-4S ferredoxins"/>
    <property type="match status" value="1"/>
</dbReference>
<evidence type="ECO:0000256" key="1">
    <source>
        <dbReference type="ARBA" id="ARBA00022448"/>
    </source>
</evidence>
<sequence>MFTVTIDVDKCEGCGECTEGCPADILEMDGDKAAVSGDPSDCLGCETCVTVCPNGAISIEES</sequence>
<dbReference type="EMBL" id="FOYM01000015">
    <property type="protein sequence ID" value="SFR07872.1"/>
    <property type="molecule type" value="Genomic_DNA"/>
</dbReference>
<proteinExistence type="predicted"/>
<evidence type="ECO:0000256" key="3">
    <source>
        <dbReference type="ARBA" id="ARBA00022723"/>
    </source>
</evidence>
<evidence type="ECO:0000313" key="10">
    <source>
        <dbReference type="Proteomes" id="UP000199584"/>
    </source>
</evidence>
<feature type="domain" description="4Fe-4S ferredoxin-type" evidence="8">
    <location>
        <begin position="2"/>
        <end position="31"/>
    </location>
</feature>
<dbReference type="GO" id="GO:0046872">
    <property type="term" value="F:metal ion binding"/>
    <property type="evidence" value="ECO:0007669"/>
    <property type="project" value="UniProtKB-KW"/>
</dbReference>
<evidence type="ECO:0000256" key="2">
    <source>
        <dbReference type="ARBA" id="ARBA00022485"/>
    </source>
</evidence>
<evidence type="ECO:0000256" key="6">
    <source>
        <dbReference type="ARBA" id="ARBA00023004"/>
    </source>
</evidence>
<dbReference type="PANTHER" id="PTHR43687">
    <property type="entry name" value="ADENYLYLSULFATE REDUCTASE, BETA SUBUNIT"/>
    <property type="match status" value="1"/>
</dbReference>
<reference evidence="10" key="1">
    <citation type="submission" date="2016-10" db="EMBL/GenBank/DDBJ databases">
        <authorList>
            <person name="Varghese N."/>
            <person name="Submissions S."/>
        </authorList>
    </citation>
    <scope>NUCLEOTIDE SEQUENCE [LARGE SCALE GENOMIC DNA]</scope>
    <source>
        <strain evidence="10">DSM 3669</strain>
    </source>
</reference>
<keyword evidence="10" id="KW-1185">Reference proteome</keyword>
<dbReference type="AlphaFoldDB" id="A0A1I6DR79"/>
<dbReference type="Proteomes" id="UP000199584">
    <property type="component" value="Unassembled WGS sequence"/>
</dbReference>
<evidence type="ECO:0000256" key="4">
    <source>
        <dbReference type="ARBA" id="ARBA00022737"/>
    </source>
</evidence>
<dbReference type="STRING" id="39060.SAMN05660706_11563"/>